<feature type="region of interest" description="Disordered" evidence="6">
    <location>
        <begin position="1"/>
        <end position="22"/>
    </location>
</feature>
<keyword evidence="1 5" id="KW-0396">Initiation factor</keyword>
<protein>
    <recommendedName>
        <fullName evidence="9">Translation initiation factor eIF4e</fullName>
    </recommendedName>
</protein>
<dbReference type="Proteomes" id="UP000308768">
    <property type="component" value="Unassembled WGS sequence"/>
</dbReference>
<evidence type="ECO:0000256" key="3">
    <source>
        <dbReference type="ARBA" id="ARBA00022884"/>
    </source>
</evidence>
<evidence type="ECO:0000313" key="7">
    <source>
        <dbReference type="EMBL" id="TKA73073.1"/>
    </source>
</evidence>
<sequence length="328" mass="35120">MAQPPSRLRELSADSSTTSPARGAEMHANLLQKLRPPPLVHAWDFWHDRADRRAPTSTITAAPSPSSPNTTPSYEARLAHLSAIRDVRSFWATLNNFPLASLPLRDSIHLFHHGTAPVWEDARNVHGGAWTFRVPKPAAAQFWREVCMMAVGEQLQAAVQRQAQGPKRAFSDDICGVSLSVRFTAVLVSVWNRDAGHVAGVQEVLRTVLEGLSEEIRPKSESAYYYRKHAEHNGFKAPPAVGDEGGKTGTGEAEAAQAGAEEVEGGDGGSGDGEKKAGGSRVSGGVDAVVKEVEDMGRAMQEVALQSEDMQEKVAAAEADDSATGVVV</sequence>
<dbReference type="EMBL" id="NAJN01000456">
    <property type="protein sequence ID" value="TKA73073.1"/>
    <property type="molecule type" value="Genomic_DNA"/>
</dbReference>
<feature type="compositionally biased region" description="Low complexity" evidence="6">
    <location>
        <begin position="250"/>
        <end position="260"/>
    </location>
</feature>
<evidence type="ECO:0000313" key="8">
    <source>
        <dbReference type="Proteomes" id="UP000308768"/>
    </source>
</evidence>
<dbReference type="InterPro" id="IPR023398">
    <property type="entry name" value="TIF_eIF4e-like"/>
</dbReference>
<dbReference type="GO" id="GO:0016281">
    <property type="term" value="C:eukaryotic translation initiation factor 4F complex"/>
    <property type="evidence" value="ECO:0007669"/>
    <property type="project" value="TreeGrafter"/>
</dbReference>
<evidence type="ECO:0000256" key="4">
    <source>
        <dbReference type="ARBA" id="ARBA00022917"/>
    </source>
</evidence>
<evidence type="ECO:0000256" key="1">
    <source>
        <dbReference type="ARBA" id="ARBA00022540"/>
    </source>
</evidence>
<evidence type="ECO:0000256" key="6">
    <source>
        <dbReference type="SAM" id="MobiDB-lite"/>
    </source>
</evidence>
<dbReference type="AlphaFoldDB" id="A0A4U0XCV5"/>
<comment type="caution">
    <text evidence="7">The sequence shown here is derived from an EMBL/GenBank/DDBJ whole genome shotgun (WGS) entry which is preliminary data.</text>
</comment>
<dbReference type="PANTHER" id="PTHR11960:SF66">
    <property type="entry name" value="EUKARYOTIC TRANSLATION INITIATION FACTOR 4E TYPE 3"/>
    <property type="match status" value="1"/>
</dbReference>
<dbReference type="Gene3D" id="3.30.760.10">
    <property type="entry name" value="RNA Cap, Translation Initiation Factor Eif4e"/>
    <property type="match status" value="1"/>
</dbReference>
<keyword evidence="8" id="KW-1185">Reference proteome</keyword>
<evidence type="ECO:0008006" key="9">
    <source>
        <dbReference type="Google" id="ProtNLM"/>
    </source>
</evidence>
<accession>A0A4U0XCV5</accession>
<comment type="similarity">
    <text evidence="5">Belongs to the eukaryotic initiation factor 4E family.</text>
</comment>
<gene>
    <name evidence="7" type="ORF">B0A49_02156</name>
</gene>
<evidence type="ECO:0000256" key="2">
    <source>
        <dbReference type="ARBA" id="ARBA00022845"/>
    </source>
</evidence>
<dbReference type="PANTHER" id="PTHR11960">
    <property type="entry name" value="EUKARYOTIC TRANSLATION INITIATION FACTOR 4E RELATED"/>
    <property type="match status" value="1"/>
</dbReference>
<proteinExistence type="inferred from homology"/>
<dbReference type="OrthoDB" id="17977at2759"/>
<keyword evidence="3 5" id="KW-0694">RNA-binding</keyword>
<dbReference type="GO" id="GO:0003743">
    <property type="term" value="F:translation initiation factor activity"/>
    <property type="evidence" value="ECO:0007669"/>
    <property type="project" value="UniProtKB-KW"/>
</dbReference>
<dbReference type="STRING" id="331657.A0A4U0XCV5"/>
<keyword evidence="2" id="KW-0810">Translation regulation</keyword>
<dbReference type="SUPFAM" id="SSF55418">
    <property type="entry name" value="eIF4e-like"/>
    <property type="match status" value="1"/>
</dbReference>
<dbReference type="GO" id="GO:0000340">
    <property type="term" value="F:RNA 7-methylguanosine cap binding"/>
    <property type="evidence" value="ECO:0007669"/>
    <property type="project" value="TreeGrafter"/>
</dbReference>
<keyword evidence="4 5" id="KW-0648">Protein biosynthesis</keyword>
<dbReference type="GO" id="GO:0006417">
    <property type="term" value="P:regulation of translation"/>
    <property type="evidence" value="ECO:0007669"/>
    <property type="project" value="UniProtKB-KW"/>
</dbReference>
<feature type="region of interest" description="Disordered" evidence="6">
    <location>
        <begin position="54"/>
        <end position="73"/>
    </location>
</feature>
<dbReference type="Pfam" id="PF01652">
    <property type="entry name" value="IF4E"/>
    <property type="match status" value="1"/>
</dbReference>
<reference evidence="7 8" key="1">
    <citation type="submission" date="2017-03" db="EMBL/GenBank/DDBJ databases">
        <title>Genomes of endolithic fungi from Antarctica.</title>
        <authorList>
            <person name="Coleine C."/>
            <person name="Masonjones S."/>
            <person name="Stajich J.E."/>
        </authorList>
    </citation>
    <scope>NUCLEOTIDE SEQUENCE [LARGE SCALE GENOMIC DNA]</scope>
    <source>
        <strain evidence="7 8">CCFEE 5187</strain>
    </source>
</reference>
<feature type="region of interest" description="Disordered" evidence="6">
    <location>
        <begin position="235"/>
        <end position="294"/>
    </location>
</feature>
<feature type="region of interest" description="Disordered" evidence="6">
    <location>
        <begin position="309"/>
        <end position="328"/>
    </location>
</feature>
<organism evidence="7 8">
    <name type="scientific">Cryomyces minteri</name>
    <dbReference type="NCBI Taxonomy" id="331657"/>
    <lineage>
        <taxon>Eukaryota</taxon>
        <taxon>Fungi</taxon>
        <taxon>Dikarya</taxon>
        <taxon>Ascomycota</taxon>
        <taxon>Pezizomycotina</taxon>
        <taxon>Dothideomycetes</taxon>
        <taxon>Dothideomycetes incertae sedis</taxon>
        <taxon>Cryomyces</taxon>
    </lineage>
</organism>
<dbReference type="InterPro" id="IPR001040">
    <property type="entry name" value="TIF_eIF_4E"/>
</dbReference>
<name>A0A4U0XCV5_9PEZI</name>
<feature type="compositionally biased region" description="Low complexity" evidence="6">
    <location>
        <begin position="55"/>
        <end position="73"/>
    </location>
</feature>
<evidence type="ECO:0000256" key="5">
    <source>
        <dbReference type="RuleBase" id="RU004374"/>
    </source>
</evidence>